<evidence type="ECO:0000313" key="12">
    <source>
        <dbReference type="EMBL" id="OII72099.1"/>
    </source>
</evidence>
<dbReference type="OrthoDB" id="747253at2759"/>
<name>A0A1J4MF53_9CRYT</name>
<keyword evidence="3 9" id="KW-0507">mRNA processing</keyword>
<organism evidence="12 13">
    <name type="scientific">Cryptosporidium ubiquitum</name>
    <dbReference type="NCBI Taxonomy" id="857276"/>
    <lineage>
        <taxon>Eukaryota</taxon>
        <taxon>Sar</taxon>
        <taxon>Alveolata</taxon>
        <taxon>Apicomplexa</taxon>
        <taxon>Conoidasida</taxon>
        <taxon>Coccidia</taxon>
        <taxon>Eucoccidiorida</taxon>
        <taxon>Eimeriorina</taxon>
        <taxon>Cryptosporidiidae</taxon>
        <taxon>Cryptosporidium</taxon>
    </lineage>
</organism>
<keyword evidence="4 9" id="KW-0747">Spliceosome</keyword>
<evidence type="ECO:0000256" key="7">
    <source>
        <dbReference type="ARBA" id="ARBA00023242"/>
    </source>
</evidence>
<evidence type="ECO:0000256" key="4">
    <source>
        <dbReference type="ARBA" id="ARBA00022728"/>
    </source>
</evidence>
<dbReference type="GO" id="GO:0000398">
    <property type="term" value="P:mRNA splicing, via spliceosome"/>
    <property type="evidence" value="ECO:0007669"/>
    <property type="project" value="InterPro"/>
</dbReference>
<sequence>MVLPLSVIKAAHHKPILVELKNGETYSGILTGVDGFMNLALHNVICSSRDGTSFFKMIECYIRGNNIKFIRISDENVSVAKDDMTHREAARLGNRGRPRNETRISRGRSSKWL</sequence>
<comment type="similarity">
    <text evidence="2 9">Belongs to the snRNP Sm proteins family.</text>
</comment>
<evidence type="ECO:0000259" key="11">
    <source>
        <dbReference type="PROSITE" id="PS52002"/>
    </source>
</evidence>
<keyword evidence="6 9" id="KW-0508">mRNA splicing</keyword>
<keyword evidence="7 9" id="KW-0539">Nucleus</keyword>
<keyword evidence="5 9" id="KW-0694">RNA-binding</keyword>
<dbReference type="Pfam" id="PF01423">
    <property type="entry name" value="LSM"/>
    <property type="match status" value="1"/>
</dbReference>
<evidence type="ECO:0000256" key="8">
    <source>
        <dbReference type="ARBA" id="ARBA00023274"/>
    </source>
</evidence>
<dbReference type="PROSITE" id="PS52002">
    <property type="entry name" value="SM"/>
    <property type="match status" value="1"/>
</dbReference>
<dbReference type="PANTHER" id="PTHR23338">
    <property type="entry name" value="SMALL NUCLEAR RIBONUCLEOPROTEIN SM"/>
    <property type="match status" value="1"/>
</dbReference>
<evidence type="ECO:0000256" key="9">
    <source>
        <dbReference type="RuleBase" id="RU365049"/>
    </source>
</evidence>
<comment type="subunit">
    <text evidence="9">LSm subunits form a heteromer with a doughnut shape.</text>
</comment>
<evidence type="ECO:0000256" key="5">
    <source>
        <dbReference type="ARBA" id="ARBA00022884"/>
    </source>
</evidence>
<dbReference type="InterPro" id="IPR027141">
    <property type="entry name" value="LSm4/Sm_D1/D3"/>
</dbReference>
<dbReference type="InterPro" id="IPR034101">
    <property type="entry name" value="Lsm4"/>
</dbReference>
<dbReference type="Proteomes" id="UP000186176">
    <property type="component" value="Unassembled WGS sequence"/>
</dbReference>
<dbReference type="GO" id="GO:0003723">
    <property type="term" value="F:RNA binding"/>
    <property type="evidence" value="ECO:0007669"/>
    <property type="project" value="UniProtKB-KW"/>
</dbReference>
<gene>
    <name evidence="9" type="primary">LSM4</name>
    <name evidence="12" type="ORF">cubi_01432</name>
</gene>
<dbReference type="GO" id="GO:0000956">
    <property type="term" value="P:nuclear-transcribed mRNA catabolic process"/>
    <property type="evidence" value="ECO:0007669"/>
    <property type="project" value="UniProtKB-UniRule"/>
</dbReference>
<reference evidence="12 13" key="1">
    <citation type="submission" date="2016-10" db="EMBL/GenBank/DDBJ databases">
        <title>Reductive evolution of mitochondrial metabolism and differential evolution of invasion-related proteins in Cryptosporidium.</title>
        <authorList>
            <person name="Liu S."/>
            <person name="Roellig D.M."/>
            <person name="Guo Y."/>
            <person name="Li N."/>
            <person name="Frace M.A."/>
            <person name="Tang K."/>
            <person name="Zhang L."/>
            <person name="Feng Y."/>
            <person name="Xiao L."/>
        </authorList>
    </citation>
    <scope>NUCLEOTIDE SEQUENCE [LARGE SCALE GENOMIC DNA]</scope>
    <source>
        <strain evidence="12">39726</strain>
    </source>
</reference>
<feature type="region of interest" description="Disordered" evidence="10">
    <location>
        <begin position="88"/>
        <end position="113"/>
    </location>
</feature>
<keyword evidence="13" id="KW-1185">Reference proteome</keyword>
<dbReference type="Gene3D" id="2.30.30.100">
    <property type="match status" value="1"/>
</dbReference>
<feature type="domain" description="Sm" evidence="11">
    <location>
        <begin position="3"/>
        <end position="76"/>
    </location>
</feature>
<comment type="function">
    <text evidence="9">Binds specifically to the 3'-terminal U-tract of U6 snRNA.</text>
</comment>
<dbReference type="InterPro" id="IPR010920">
    <property type="entry name" value="LSM_dom_sf"/>
</dbReference>
<evidence type="ECO:0000256" key="3">
    <source>
        <dbReference type="ARBA" id="ARBA00022664"/>
    </source>
</evidence>
<comment type="caution">
    <text evidence="12">The sequence shown here is derived from an EMBL/GenBank/DDBJ whole genome shotgun (WGS) entry which is preliminary data.</text>
</comment>
<comment type="subcellular location">
    <subcellularLocation>
        <location evidence="1 9">Nucleus</location>
    </subcellularLocation>
</comment>
<dbReference type="InterPro" id="IPR047575">
    <property type="entry name" value="Sm"/>
</dbReference>
<proteinExistence type="inferred from homology"/>
<dbReference type="SMART" id="SM00651">
    <property type="entry name" value="Sm"/>
    <property type="match status" value="1"/>
</dbReference>
<dbReference type="VEuPathDB" id="CryptoDB:cubi_01432"/>
<dbReference type="AlphaFoldDB" id="A0A1J4MF53"/>
<evidence type="ECO:0000256" key="2">
    <source>
        <dbReference type="ARBA" id="ARBA00006850"/>
    </source>
</evidence>
<dbReference type="GO" id="GO:0005681">
    <property type="term" value="C:spliceosomal complex"/>
    <property type="evidence" value="ECO:0007669"/>
    <property type="project" value="UniProtKB-UniRule"/>
</dbReference>
<protein>
    <recommendedName>
        <fullName evidence="9">U6 snRNA-associated Sm-like protein LSm4</fullName>
    </recommendedName>
</protein>
<evidence type="ECO:0000256" key="6">
    <source>
        <dbReference type="ARBA" id="ARBA00023187"/>
    </source>
</evidence>
<dbReference type="SUPFAM" id="SSF50182">
    <property type="entry name" value="Sm-like ribonucleoproteins"/>
    <property type="match status" value="1"/>
</dbReference>
<evidence type="ECO:0000256" key="1">
    <source>
        <dbReference type="ARBA" id="ARBA00004123"/>
    </source>
</evidence>
<evidence type="ECO:0000256" key="10">
    <source>
        <dbReference type="SAM" id="MobiDB-lite"/>
    </source>
</evidence>
<dbReference type="EMBL" id="LRBP01000025">
    <property type="protein sequence ID" value="OII72099.1"/>
    <property type="molecule type" value="Genomic_DNA"/>
</dbReference>
<dbReference type="CDD" id="cd01723">
    <property type="entry name" value="LSm4"/>
    <property type="match status" value="1"/>
</dbReference>
<evidence type="ECO:0000313" key="13">
    <source>
        <dbReference type="Proteomes" id="UP000186176"/>
    </source>
</evidence>
<keyword evidence="8 9" id="KW-0687">Ribonucleoprotein</keyword>
<dbReference type="InterPro" id="IPR001163">
    <property type="entry name" value="Sm_dom_euk/arc"/>
</dbReference>
<accession>A0A1J4MF53</accession>